<dbReference type="Pfam" id="PF04023">
    <property type="entry name" value="FeoA"/>
    <property type="match status" value="1"/>
</dbReference>
<sequence length="76" mass="8047">MTLNDLKPRQKAVISALGHQDVALASRIMALGLVPGESIELMNVAPMGCPLQVKVGDTLVSVRKTDASFISLTLNT</sequence>
<reference evidence="3 4" key="1">
    <citation type="submission" date="2020-04" db="EMBL/GenBank/DDBJ databases">
        <title>Pseudoalteromonas caenipelagi sp. nov., isolated from a tidal flat.</title>
        <authorList>
            <person name="Park S."/>
            <person name="Yoon J.-H."/>
        </authorList>
    </citation>
    <scope>NUCLEOTIDE SEQUENCE [LARGE SCALE GENOMIC DNA]</scope>
    <source>
        <strain evidence="3 4">JBTF-M23</strain>
    </source>
</reference>
<evidence type="ECO:0000259" key="2">
    <source>
        <dbReference type="SMART" id="SM00899"/>
    </source>
</evidence>
<dbReference type="SMART" id="SM00899">
    <property type="entry name" value="FeoA"/>
    <property type="match status" value="1"/>
</dbReference>
<dbReference type="AlphaFoldDB" id="A0A849VKC0"/>
<dbReference type="RefSeq" id="WP_171627293.1">
    <property type="nucleotide sequence ID" value="NZ_JABBPG010000008.1"/>
</dbReference>
<feature type="domain" description="Ferrous iron transporter FeoA-like" evidence="2">
    <location>
        <begin position="1"/>
        <end position="74"/>
    </location>
</feature>
<evidence type="ECO:0000313" key="4">
    <source>
        <dbReference type="Proteomes" id="UP000586305"/>
    </source>
</evidence>
<dbReference type="InterPro" id="IPR038157">
    <property type="entry name" value="FeoA_core_dom"/>
</dbReference>
<dbReference type="PANTHER" id="PTHR42954">
    <property type="entry name" value="FE(2+) TRANSPORT PROTEIN A"/>
    <property type="match status" value="1"/>
</dbReference>
<dbReference type="GO" id="GO:0046914">
    <property type="term" value="F:transition metal ion binding"/>
    <property type="evidence" value="ECO:0007669"/>
    <property type="project" value="InterPro"/>
</dbReference>
<dbReference type="InterPro" id="IPR052713">
    <property type="entry name" value="FeoA"/>
</dbReference>
<accession>A0A849VKC0</accession>
<dbReference type="Proteomes" id="UP000586305">
    <property type="component" value="Unassembled WGS sequence"/>
</dbReference>
<dbReference type="InterPro" id="IPR008988">
    <property type="entry name" value="Transcriptional_repressor_C"/>
</dbReference>
<evidence type="ECO:0000313" key="3">
    <source>
        <dbReference type="EMBL" id="NOU52234.1"/>
    </source>
</evidence>
<name>A0A849VKC0_9GAMM</name>
<evidence type="ECO:0000256" key="1">
    <source>
        <dbReference type="ARBA" id="ARBA00023004"/>
    </source>
</evidence>
<comment type="caution">
    <text evidence="3">The sequence shown here is derived from an EMBL/GenBank/DDBJ whole genome shotgun (WGS) entry which is preliminary data.</text>
</comment>
<organism evidence="3 4">
    <name type="scientific">Pseudoalteromonas caenipelagi</name>
    <dbReference type="NCBI Taxonomy" id="2726988"/>
    <lineage>
        <taxon>Bacteria</taxon>
        <taxon>Pseudomonadati</taxon>
        <taxon>Pseudomonadota</taxon>
        <taxon>Gammaproteobacteria</taxon>
        <taxon>Alteromonadales</taxon>
        <taxon>Pseudoalteromonadaceae</taxon>
        <taxon>Pseudoalteromonas</taxon>
    </lineage>
</organism>
<keyword evidence="4" id="KW-1185">Reference proteome</keyword>
<dbReference type="InterPro" id="IPR007167">
    <property type="entry name" value="Fe-transptr_FeoA-like"/>
</dbReference>
<protein>
    <submittedName>
        <fullName evidence="3">Ferrous iron transport protein A</fullName>
    </submittedName>
</protein>
<keyword evidence="1" id="KW-0408">Iron</keyword>
<gene>
    <name evidence="3" type="ORF">HG263_17025</name>
</gene>
<dbReference type="EMBL" id="JABBPG010000008">
    <property type="protein sequence ID" value="NOU52234.1"/>
    <property type="molecule type" value="Genomic_DNA"/>
</dbReference>
<dbReference type="PANTHER" id="PTHR42954:SF2">
    <property type="entry name" value="FE(2+) TRANSPORT PROTEIN A"/>
    <property type="match status" value="1"/>
</dbReference>
<dbReference type="Gene3D" id="2.30.30.90">
    <property type="match status" value="1"/>
</dbReference>
<proteinExistence type="predicted"/>
<dbReference type="SUPFAM" id="SSF50037">
    <property type="entry name" value="C-terminal domain of transcriptional repressors"/>
    <property type="match status" value="1"/>
</dbReference>